<feature type="transmembrane region" description="Helical" evidence="1">
    <location>
        <begin position="275"/>
        <end position="296"/>
    </location>
</feature>
<feature type="transmembrane region" description="Helical" evidence="1">
    <location>
        <begin position="86"/>
        <end position="105"/>
    </location>
</feature>
<keyword evidence="1" id="KW-0812">Transmembrane</keyword>
<dbReference type="Gene3D" id="1.10.287.70">
    <property type="match status" value="1"/>
</dbReference>
<gene>
    <name evidence="3" type="ORF">ACHHYP_15909</name>
</gene>
<dbReference type="SUPFAM" id="SSF81324">
    <property type="entry name" value="Voltage-gated potassium channels"/>
    <property type="match status" value="1"/>
</dbReference>
<dbReference type="EMBL" id="JNBR01002438">
    <property type="protein sequence ID" value="OQR82508.1"/>
    <property type="molecule type" value="Genomic_DNA"/>
</dbReference>
<feature type="transmembrane region" description="Helical" evidence="1">
    <location>
        <begin position="308"/>
        <end position="333"/>
    </location>
</feature>
<protein>
    <recommendedName>
        <fullName evidence="2">Potassium channel domain-containing protein</fullName>
    </recommendedName>
</protein>
<keyword evidence="4" id="KW-1185">Reference proteome</keyword>
<dbReference type="InterPro" id="IPR013099">
    <property type="entry name" value="K_chnl_dom"/>
</dbReference>
<reference evidence="3 4" key="1">
    <citation type="journal article" date="2014" name="Genome Biol. Evol.">
        <title>The secreted proteins of Achlya hypogyna and Thraustotheca clavata identify the ancestral oomycete secretome and reveal gene acquisitions by horizontal gene transfer.</title>
        <authorList>
            <person name="Misner I."/>
            <person name="Blouin N."/>
            <person name="Leonard G."/>
            <person name="Richards T.A."/>
            <person name="Lane C.E."/>
        </authorList>
    </citation>
    <scope>NUCLEOTIDE SEQUENCE [LARGE SCALE GENOMIC DNA]</scope>
    <source>
        <strain evidence="3 4">ATCC 48635</strain>
    </source>
</reference>
<dbReference type="InterPro" id="IPR015449">
    <property type="entry name" value="K_chnl_Ca-activ_SK"/>
</dbReference>
<dbReference type="Pfam" id="PF07885">
    <property type="entry name" value="Ion_trans_2"/>
    <property type="match status" value="1"/>
</dbReference>
<name>A0A1V9YA02_ACHHY</name>
<dbReference type="Proteomes" id="UP000243579">
    <property type="component" value="Unassembled WGS sequence"/>
</dbReference>
<organism evidence="3 4">
    <name type="scientific">Achlya hypogyna</name>
    <name type="common">Oomycete</name>
    <name type="synonym">Protoachlya hypogyna</name>
    <dbReference type="NCBI Taxonomy" id="1202772"/>
    <lineage>
        <taxon>Eukaryota</taxon>
        <taxon>Sar</taxon>
        <taxon>Stramenopiles</taxon>
        <taxon>Oomycota</taxon>
        <taxon>Saprolegniomycetes</taxon>
        <taxon>Saprolegniales</taxon>
        <taxon>Achlyaceae</taxon>
        <taxon>Achlya</taxon>
    </lineage>
</organism>
<proteinExistence type="predicted"/>
<dbReference type="GO" id="GO:0016020">
    <property type="term" value="C:membrane"/>
    <property type="evidence" value="ECO:0007669"/>
    <property type="project" value="InterPro"/>
</dbReference>
<keyword evidence="1" id="KW-0472">Membrane</keyword>
<evidence type="ECO:0000313" key="3">
    <source>
        <dbReference type="EMBL" id="OQR82508.1"/>
    </source>
</evidence>
<dbReference type="PANTHER" id="PTHR10153">
    <property type="entry name" value="SMALL CONDUCTANCE CALCIUM-ACTIVATED POTASSIUM CHANNEL"/>
    <property type="match status" value="1"/>
</dbReference>
<dbReference type="OrthoDB" id="73653at2759"/>
<feature type="transmembrane region" description="Helical" evidence="1">
    <location>
        <begin position="47"/>
        <end position="66"/>
    </location>
</feature>
<evidence type="ECO:0000313" key="4">
    <source>
        <dbReference type="Proteomes" id="UP000243579"/>
    </source>
</evidence>
<comment type="caution">
    <text evidence="3">The sequence shown here is derived from an EMBL/GenBank/DDBJ whole genome shotgun (WGS) entry which is preliminary data.</text>
</comment>
<feature type="domain" description="Potassium channel" evidence="2">
    <location>
        <begin position="255"/>
        <end position="327"/>
    </location>
</feature>
<sequence>MAEEPAKMTYMDQLKAPGVLDLFKTNRTVEHLETIHRLKQEYRNRQLYEIGAFAVAMVGIVLMLATNEVLMREQTTTAPAAEVLKAGTSVTTVLLLALLVLRYQSHTSIYQMQNILPMGTSMLREYWPALCIELLLCGFHVPPGIHGALPMLEFRYTLNPNSTTGMDTCVHPRNVHMTVIDDGCYLDYMYTYDTFGVLMVVRLYLFGRYMRSSSPLYSQWASFIGTLKNVNAMDPFFHFKAIFSTKPLRLVLPLLFVVTFVTAAILRILEVPTQPYFMNYWTAVWLTIVTITSVGYGDYVPVTNLGRLFMAFSGILGGLLILSLVQSIFFGALELTENEARVKLIIDKTRWEKQRREAAAGLIQTQFRLRRRARQQLDTAALAFQLHAYMDQVHQFARSEPTMAPTFEEEMDEHMARLLRKMDARQAAEDAISARVQAKSCELNRLCDQLLVDLAR</sequence>
<dbReference type="STRING" id="1202772.A0A1V9YA02"/>
<evidence type="ECO:0000259" key="2">
    <source>
        <dbReference type="Pfam" id="PF07885"/>
    </source>
</evidence>
<dbReference type="Pfam" id="PF03530">
    <property type="entry name" value="SK_channel"/>
    <property type="match status" value="1"/>
</dbReference>
<evidence type="ECO:0000256" key="1">
    <source>
        <dbReference type="SAM" id="Phobius"/>
    </source>
</evidence>
<keyword evidence="1" id="KW-1133">Transmembrane helix</keyword>
<dbReference type="AlphaFoldDB" id="A0A1V9YA02"/>
<dbReference type="GO" id="GO:0016286">
    <property type="term" value="F:small conductance calcium-activated potassium channel activity"/>
    <property type="evidence" value="ECO:0007669"/>
    <property type="project" value="InterPro"/>
</dbReference>
<feature type="transmembrane region" description="Helical" evidence="1">
    <location>
        <begin position="250"/>
        <end position="269"/>
    </location>
</feature>
<feature type="transmembrane region" description="Helical" evidence="1">
    <location>
        <begin position="188"/>
        <end position="205"/>
    </location>
</feature>
<accession>A0A1V9YA02</accession>